<gene>
    <name evidence="13" type="ordered locus">Slip_1731</name>
</gene>
<organism evidence="13 14">
    <name type="scientific">Syntrophothermus lipocalidus (strain DSM 12680 / TGB-C1)</name>
    <dbReference type="NCBI Taxonomy" id="643648"/>
    <lineage>
        <taxon>Bacteria</taxon>
        <taxon>Bacillati</taxon>
        <taxon>Bacillota</taxon>
        <taxon>Clostridia</taxon>
        <taxon>Eubacteriales</taxon>
        <taxon>Syntrophomonadaceae</taxon>
        <taxon>Syntrophothermus</taxon>
    </lineage>
</organism>
<evidence type="ECO:0000256" key="3">
    <source>
        <dbReference type="ARBA" id="ARBA00014415"/>
    </source>
</evidence>
<reference evidence="13 14" key="2">
    <citation type="journal article" date="2010" name="Stand. Genomic Sci.">
        <title>Complete genome sequence of Syntrophothermus lipocalidus type strain (TGB-C1).</title>
        <authorList>
            <person name="Djao O.D."/>
            <person name="Zhang X."/>
            <person name="Lucas S."/>
            <person name="Lapidus A."/>
            <person name="Del Rio T.G."/>
            <person name="Nolan M."/>
            <person name="Tice H."/>
            <person name="Cheng J.F."/>
            <person name="Han C."/>
            <person name="Tapia R."/>
            <person name="Goodwin L."/>
            <person name="Pitluck S."/>
            <person name="Liolios K."/>
            <person name="Ivanova N."/>
            <person name="Mavromatis K."/>
            <person name="Mikhailova N."/>
            <person name="Ovchinnikova G."/>
            <person name="Pati A."/>
            <person name="Brambilla E."/>
            <person name="Chen A."/>
            <person name="Palaniappan K."/>
            <person name="Land M."/>
            <person name="Hauser L."/>
            <person name="Chang Y.J."/>
            <person name="Jeffries C.D."/>
            <person name="Rohde M."/>
            <person name="Sikorski J."/>
            <person name="Spring S."/>
            <person name="Goker M."/>
            <person name="Detter J.C."/>
            <person name="Woyke T."/>
            <person name="Bristow J."/>
            <person name="Eisen J.A."/>
            <person name="Markowitz V."/>
            <person name="Hugenholtz P."/>
            <person name="Kyrpides N.C."/>
            <person name="Klenk H.P."/>
        </authorList>
    </citation>
    <scope>NUCLEOTIDE SEQUENCE [LARGE SCALE GENOMIC DNA]</scope>
    <source>
        <strain evidence="14">DSM 12680 / TGB-C1</strain>
    </source>
</reference>
<dbReference type="Gene3D" id="3.30.420.40">
    <property type="match status" value="2"/>
</dbReference>
<accession>D7CP53</accession>
<dbReference type="Pfam" id="PF00012">
    <property type="entry name" value="HSP70"/>
    <property type="match status" value="1"/>
</dbReference>
<dbReference type="PROSITE" id="PS00297">
    <property type="entry name" value="HSP70_1"/>
    <property type="match status" value="1"/>
</dbReference>
<evidence type="ECO:0000256" key="5">
    <source>
        <dbReference type="ARBA" id="ARBA00022553"/>
    </source>
</evidence>
<dbReference type="AlphaFoldDB" id="D7CP53"/>
<name>D7CP53_SYNLT</name>
<dbReference type="STRING" id="643648.Slip_1731"/>
<dbReference type="GO" id="GO:0140662">
    <property type="term" value="F:ATP-dependent protein folding chaperone"/>
    <property type="evidence" value="ECO:0007669"/>
    <property type="project" value="InterPro"/>
</dbReference>
<evidence type="ECO:0000256" key="1">
    <source>
        <dbReference type="ARBA" id="ARBA00002290"/>
    </source>
</evidence>
<dbReference type="eggNOG" id="COG0443">
    <property type="taxonomic scope" value="Bacteria"/>
</dbReference>
<comment type="function">
    <text evidence="1">Acts as a chaperone.</text>
</comment>
<dbReference type="SUPFAM" id="SSF100920">
    <property type="entry name" value="Heat shock protein 70kD (HSP70), peptide-binding domain"/>
    <property type="match status" value="1"/>
</dbReference>
<evidence type="ECO:0000256" key="10">
    <source>
        <dbReference type="ARBA" id="ARBA00030019"/>
    </source>
</evidence>
<evidence type="ECO:0000256" key="6">
    <source>
        <dbReference type="ARBA" id="ARBA00022741"/>
    </source>
</evidence>
<keyword evidence="6" id="KW-0547">Nucleotide-binding</keyword>
<dbReference type="SUPFAM" id="SSF53067">
    <property type="entry name" value="Actin-like ATPase domain"/>
    <property type="match status" value="2"/>
</dbReference>
<dbReference type="InterPro" id="IPR018181">
    <property type="entry name" value="Heat_shock_70_CS"/>
</dbReference>
<keyword evidence="9" id="KW-0143">Chaperone</keyword>
<dbReference type="InterPro" id="IPR013126">
    <property type="entry name" value="Hsp_70_fam"/>
</dbReference>
<dbReference type="InterPro" id="IPR043129">
    <property type="entry name" value="ATPase_NBD"/>
</dbReference>
<evidence type="ECO:0000256" key="2">
    <source>
        <dbReference type="ARBA" id="ARBA00007381"/>
    </source>
</evidence>
<evidence type="ECO:0000313" key="14">
    <source>
        <dbReference type="Proteomes" id="UP000000378"/>
    </source>
</evidence>
<dbReference type="PROSITE" id="PS00329">
    <property type="entry name" value="HSP70_2"/>
    <property type="match status" value="1"/>
</dbReference>
<dbReference type="PANTHER" id="PTHR19375">
    <property type="entry name" value="HEAT SHOCK PROTEIN 70KDA"/>
    <property type="match status" value="1"/>
</dbReference>
<evidence type="ECO:0000256" key="8">
    <source>
        <dbReference type="ARBA" id="ARBA00023016"/>
    </source>
</evidence>
<dbReference type="PRINTS" id="PR00301">
    <property type="entry name" value="HEATSHOCK70"/>
</dbReference>
<sequence>MIVGIDLGTTNSLVAYINREGKPEIIVNERGSRLTPSAVYFKTDQEVLVGELARSQMVLKADRTVCYIKRHMGSDYRVNISGREYTPIEISALVLRKLRQYAEKYLGQPVEAAVVTVPAYFNDNQRQATLQAGRLAGLKILKLLNEPTAAALAYGLQSGEKEHVLVLDIGGGTFDITLMENDGGTCRVVAVGGCTTLGGIDFDNRLIRHILETFKQTHGIDLAADKVACQQVQIHAERAKVDLSTVNECSVLIPYITMGTEGPVHLNQTIRREEFEHLADDLWNEISSLILQTLQKAEVGPDWVDVIVMAGGASRMPGFERVVRELFGQVEIKSDINPDEVVALGAAIEAGILAGQVEHIELYDVTSHTLGIEDDMGEFVPIIPANTLYPVTRSRLFTTVEDDQEEVIIHILQRDELQSEASAAVSLGKFHLAGIQQAPAGVPCIEVTFTIDRNGVLEVAARDTETGTENQVQITDVAFSGGHPGENRRGTSLTVI</sequence>
<evidence type="ECO:0000313" key="13">
    <source>
        <dbReference type="EMBL" id="ADI02488.1"/>
    </source>
</evidence>
<evidence type="ECO:0000256" key="9">
    <source>
        <dbReference type="ARBA" id="ARBA00023186"/>
    </source>
</evidence>
<dbReference type="OrthoDB" id="9766019at2"/>
<protein>
    <recommendedName>
        <fullName evidence="3">Chaperone protein DnaK</fullName>
    </recommendedName>
    <alternativeName>
        <fullName evidence="4">Chaperone protein dnaK</fullName>
    </alternativeName>
    <alternativeName>
        <fullName evidence="12">HSP70</fullName>
    </alternativeName>
    <alternativeName>
        <fullName evidence="11">Heat shock 70 kDa protein</fullName>
    </alternativeName>
    <alternativeName>
        <fullName evidence="10">Heat shock protein 70</fullName>
    </alternativeName>
</protein>
<evidence type="ECO:0000256" key="7">
    <source>
        <dbReference type="ARBA" id="ARBA00022840"/>
    </source>
</evidence>
<proteinExistence type="inferred from homology"/>
<keyword evidence="7" id="KW-0067">ATP-binding</keyword>
<dbReference type="InterPro" id="IPR029047">
    <property type="entry name" value="HSP70_peptide-bd_sf"/>
</dbReference>
<evidence type="ECO:0000256" key="4">
    <source>
        <dbReference type="ARBA" id="ARBA00017249"/>
    </source>
</evidence>
<keyword evidence="8 13" id="KW-0346">Stress response</keyword>
<dbReference type="FunFam" id="3.90.640.10:FF:000003">
    <property type="entry name" value="Molecular chaperone DnaK"/>
    <property type="match status" value="1"/>
</dbReference>
<dbReference type="Gene3D" id="2.60.34.10">
    <property type="entry name" value="Substrate Binding Domain Of DNAk, Chain A, domain 1"/>
    <property type="match status" value="1"/>
</dbReference>
<evidence type="ECO:0000256" key="11">
    <source>
        <dbReference type="ARBA" id="ARBA00030945"/>
    </source>
</evidence>
<keyword evidence="14" id="KW-1185">Reference proteome</keyword>
<dbReference type="HOGENOM" id="CLU_005965_0_0_9"/>
<dbReference type="RefSeq" id="WP_013175890.1">
    <property type="nucleotide sequence ID" value="NC_014220.1"/>
</dbReference>
<dbReference type="Gene3D" id="3.90.640.10">
    <property type="entry name" value="Actin, Chain A, domain 4"/>
    <property type="match status" value="1"/>
</dbReference>
<keyword evidence="5" id="KW-0597">Phosphoprotein</keyword>
<dbReference type="KEGG" id="slp:Slip_1731"/>
<comment type="similarity">
    <text evidence="2">Belongs to the heat shock protein 70 family.</text>
</comment>
<dbReference type="FunFam" id="3.30.420.40:FF:000071">
    <property type="entry name" value="Molecular chaperone DnaK"/>
    <property type="match status" value="1"/>
</dbReference>
<reference evidence="14" key="1">
    <citation type="journal article" date="2010" name="Stand. Genomic Sci.">
        <title>Complete genome sequence of Syntrophothermus lipocalidus type strain (TGB-C1T).</title>
        <authorList>
            <consortium name="US DOE Joint Genome Institute (JGI-PGF)"/>
            <person name="Djao O."/>
            <person name="Zhang X."/>
            <person name="Lucas S."/>
            <person name="Lapidus A."/>
            <person name="Glavina Del Rio T."/>
            <person name="Nolan M."/>
            <person name="Tice H."/>
            <person name="Cheng J."/>
            <person name="Han C."/>
            <person name="Tapia R."/>
            <person name="Goodwin L."/>
            <person name="Pitluck S."/>
            <person name="Liolios K."/>
            <person name="Ivanova N."/>
            <person name="Mavromatis K."/>
            <person name="Mikhailova N."/>
            <person name="Ovchinnikova G."/>
            <person name="Pati A."/>
            <person name="Brambilla E."/>
            <person name="Chen A."/>
            <person name="Palaniappan K."/>
            <person name="Land M."/>
            <person name="Hauser L."/>
            <person name="Chang Y."/>
            <person name="Jeffries C."/>
            <person name="Rohde M."/>
            <person name="Sikorski J."/>
            <person name="Spring S."/>
            <person name="Goker M."/>
            <person name="Detter J."/>
            <person name="Woyke T."/>
            <person name="Bristow J."/>
            <person name="Eisen J."/>
            <person name="Markowitz V."/>
            <person name="Hugenholtz P."/>
            <person name="Kyrpides N."/>
            <person name="Klenk H."/>
        </authorList>
    </citation>
    <scope>NUCLEOTIDE SEQUENCE [LARGE SCALE GENOMIC DNA]</scope>
    <source>
        <strain evidence="14">DSM 12680 / TGB-C1</strain>
    </source>
</reference>
<dbReference type="GO" id="GO:0005524">
    <property type="term" value="F:ATP binding"/>
    <property type="evidence" value="ECO:0007669"/>
    <property type="project" value="UniProtKB-KW"/>
</dbReference>
<evidence type="ECO:0000256" key="12">
    <source>
        <dbReference type="ARBA" id="ARBA00033103"/>
    </source>
</evidence>
<dbReference type="Proteomes" id="UP000000378">
    <property type="component" value="Chromosome"/>
</dbReference>
<dbReference type="EMBL" id="CP002048">
    <property type="protein sequence ID" value="ADI02488.1"/>
    <property type="molecule type" value="Genomic_DNA"/>
</dbReference>